<evidence type="ECO:0000256" key="5">
    <source>
        <dbReference type="ARBA" id="ARBA00022989"/>
    </source>
</evidence>
<keyword evidence="3" id="KW-1003">Cell membrane</keyword>
<sequence length="588" mass="63063">MDMSIRSGPARVLLAVEAVLATGLVIWSAIGDARGSYALLGCVAVGLLAGLRPVRNYFHTRWRRAQFDLRRVRRDPHDVVTRAFDVPLPNRSRRDGVTEQMGARWVDDTLITMLGIHADLTVPTTLTCSGVVPDYAGQTLTMCTIANCLNTFDISVDSVDLVSHGRRTAGPGHIARIYHATLGPLPAVADRVTFLVIRLRPADFADAVARRGGGSVGAVRAAVVTTRRITAALNDAGIAASILTARQITNATMFLTDGVPPGASDETWSQLIHDDTRTRTFAINPADLPKIAASSGWSHDALSTTLALRLRPGSQPGLCTGLLRVNEHPTSNRVLGESVSGLVPLPGRQFEALCATLPVASASWLDRSLAWAPLPTIGPLQIGGCGQLIGADGAGRGVAIALAAAPAVIVVGQQQCVWQVVSRAVATGMTVTISTDRRGYWDPLVTTVADHGALSFDGQPQAYQPSPHLHVVDEIPGMPIQFTDDTADMNVTLLYVFDDVTRAAQSSVRATIRLIHDQVSPGYIDLEVAGHRRRVSIVTTPEEWRMFGSRPATQRAPIRRSPLPISQLPAQREPTPERTSPLPLRPAR</sequence>
<evidence type="ECO:0000256" key="6">
    <source>
        <dbReference type="ARBA" id="ARBA00023136"/>
    </source>
</evidence>
<dbReference type="NCBIfam" id="TIGR03923">
    <property type="entry name" value="T7SS_EccE"/>
    <property type="match status" value="1"/>
</dbReference>
<evidence type="ECO:0000313" key="10">
    <source>
        <dbReference type="EMBL" id="GAB20850.1"/>
    </source>
</evidence>
<evidence type="ECO:0000256" key="1">
    <source>
        <dbReference type="ARBA" id="ARBA00004236"/>
    </source>
</evidence>
<keyword evidence="11" id="KW-1185">Reference proteome</keyword>
<dbReference type="eggNOG" id="ENOG50331Q0">
    <property type="taxonomic scope" value="Bacteria"/>
</dbReference>
<keyword evidence="6 8" id="KW-0472">Membrane</keyword>
<evidence type="ECO:0000256" key="8">
    <source>
        <dbReference type="SAM" id="Phobius"/>
    </source>
</evidence>
<comment type="similarity">
    <text evidence="2">Belongs to the EccE family.</text>
</comment>
<organism evidence="10 11">
    <name type="scientific">Gordonia effusa NBRC 100432</name>
    <dbReference type="NCBI Taxonomy" id="1077974"/>
    <lineage>
        <taxon>Bacteria</taxon>
        <taxon>Bacillati</taxon>
        <taxon>Actinomycetota</taxon>
        <taxon>Actinomycetes</taxon>
        <taxon>Mycobacteriales</taxon>
        <taxon>Gordoniaceae</taxon>
        <taxon>Gordonia</taxon>
    </lineage>
</organism>
<reference evidence="10 11" key="1">
    <citation type="submission" date="2011-12" db="EMBL/GenBank/DDBJ databases">
        <title>Whole genome shotgun sequence of Gordonia effusa NBRC 100432.</title>
        <authorList>
            <person name="Yoshida I."/>
            <person name="Takarada H."/>
            <person name="Hosoyama A."/>
            <person name="Tsuchikane K."/>
            <person name="Katsumata H."/>
            <person name="Yamazaki S."/>
            <person name="Fujita N."/>
        </authorList>
    </citation>
    <scope>NUCLEOTIDE SEQUENCE [LARGE SCALE GENOMIC DNA]</scope>
    <source>
        <strain evidence="10 11">NBRC 100432</strain>
    </source>
</reference>
<comment type="subcellular location">
    <subcellularLocation>
        <location evidence="1">Cell membrane</location>
    </subcellularLocation>
</comment>
<keyword evidence="5 8" id="KW-1133">Transmembrane helix</keyword>
<dbReference type="STRING" id="1077974.GOEFS_132_00810"/>
<comment type="caution">
    <text evidence="10">The sequence shown here is derived from an EMBL/GenBank/DDBJ whole genome shotgun (WGS) entry which is preliminary data.</text>
</comment>
<evidence type="ECO:0000313" key="11">
    <source>
        <dbReference type="Proteomes" id="UP000035034"/>
    </source>
</evidence>
<dbReference type="Pfam" id="PF11203">
    <property type="entry name" value="EccE"/>
    <property type="match status" value="1"/>
</dbReference>
<evidence type="ECO:0000256" key="7">
    <source>
        <dbReference type="SAM" id="MobiDB-lite"/>
    </source>
</evidence>
<dbReference type="Proteomes" id="UP000035034">
    <property type="component" value="Unassembled WGS sequence"/>
</dbReference>
<dbReference type="GO" id="GO:0005886">
    <property type="term" value="C:plasma membrane"/>
    <property type="evidence" value="ECO:0007669"/>
    <property type="project" value="UniProtKB-SubCell"/>
</dbReference>
<feature type="region of interest" description="Disordered" evidence="7">
    <location>
        <begin position="548"/>
        <end position="588"/>
    </location>
</feature>
<gene>
    <name evidence="10" type="ORF">GOEFS_132_00810</name>
</gene>
<accession>H0R6Z9</accession>
<keyword evidence="4 8" id="KW-0812">Transmembrane</keyword>
<dbReference type="InterPro" id="IPR021368">
    <property type="entry name" value="T7SS_EccE"/>
</dbReference>
<dbReference type="AlphaFoldDB" id="H0R6Z9"/>
<proteinExistence type="inferred from homology"/>
<dbReference type="InterPro" id="IPR050051">
    <property type="entry name" value="EccE_dom"/>
</dbReference>
<evidence type="ECO:0000256" key="4">
    <source>
        <dbReference type="ARBA" id="ARBA00022692"/>
    </source>
</evidence>
<evidence type="ECO:0000256" key="2">
    <source>
        <dbReference type="ARBA" id="ARBA00007759"/>
    </source>
</evidence>
<feature type="domain" description="Type VII secretion system protein EccE" evidence="9">
    <location>
        <begin position="187"/>
        <end position="283"/>
    </location>
</feature>
<dbReference type="EMBL" id="BAEH01000132">
    <property type="protein sequence ID" value="GAB20850.1"/>
    <property type="molecule type" value="Genomic_DNA"/>
</dbReference>
<feature type="transmembrane region" description="Helical" evidence="8">
    <location>
        <begin position="12"/>
        <end position="30"/>
    </location>
</feature>
<evidence type="ECO:0000256" key="3">
    <source>
        <dbReference type="ARBA" id="ARBA00022475"/>
    </source>
</evidence>
<evidence type="ECO:0000259" key="9">
    <source>
        <dbReference type="Pfam" id="PF11203"/>
    </source>
</evidence>
<protein>
    <recommendedName>
        <fullName evidence="9">Type VII secretion system protein EccE domain-containing protein</fullName>
    </recommendedName>
</protein>
<name>H0R6Z9_9ACTN</name>